<reference evidence="10" key="1">
    <citation type="submission" date="2018-12" db="EMBL/GenBank/DDBJ databases">
        <authorList>
            <person name="Will S."/>
            <person name="Neumann-Schaal M."/>
            <person name="Henke P."/>
        </authorList>
    </citation>
    <scope>NUCLEOTIDE SEQUENCE</scope>
    <source>
        <strain evidence="10">PCC 7102</strain>
    </source>
</reference>
<keyword evidence="11" id="KW-1185">Reference proteome</keyword>
<organism evidence="10 11">
    <name type="scientific">Dulcicalothrix desertica PCC 7102</name>
    <dbReference type="NCBI Taxonomy" id="232991"/>
    <lineage>
        <taxon>Bacteria</taxon>
        <taxon>Bacillati</taxon>
        <taxon>Cyanobacteriota</taxon>
        <taxon>Cyanophyceae</taxon>
        <taxon>Nostocales</taxon>
        <taxon>Calotrichaceae</taxon>
        <taxon>Dulcicalothrix</taxon>
    </lineage>
</organism>
<evidence type="ECO:0000256" key="6">
    <source>
        <dbReference type="ARBA" id="ARBA00022801"/>
    </source>
</evidence>
<sequence length="265" mass="30643">MVKVVTVNILFDMECWEKRSKLLVDELKLINADLIALQEINIQEQTGDWLAQQLNMPYMYLVPFQAPPYKNGPEYGIGILSRYPFVLQQQLDLQSQGRLAQYVLVYINNQPLIFCNGHYYWQPGATPARMEQFKLLVDWLSELPLLPIIAVGDFNATPDTPEIEFIREHFISAYAAHHGHEPEYTCPTPLSKPNRSLTRKIGRRVVNILVHRKIEPWRGTLDYIFINQRLQVHNCELILTKSAPDNEQIYPSDHFGIAAELEVTL</sequence>
<dbReference type="GO" id="GO:0046872">
    <property type="term" value="F:metal ion binding"/>
    <property type="evidence" value="ECO:0007669"/>
    <property type="project" value="UniProtKB-KW"/>
</dbReference>
<comment type="cofactor">
    <cofactor evidence="1">
        <name>Mn(2+)</name>
        <dbReference type="ChEBI" id="CHEBI:29035"/>
    </cofactor>
</comment>
<feature type="domain" description="Endonuclease/exonuclease/phosphatase" evidence="9">
    <location>
        <begin position="6"/>
        <end position="254"/>
    </location>
</feature>
<keyword evidence="3" id="KW-0540">Nuclease</keyword>
<evidence type="ECO:0000256" key="1">
    <source>
        <dbReference type="ARBA" id="ARBA00001936"/>
    </source>
</evidence>
<keyword evidence="6" id="KW-0378">Hydrolase</keyword>
<keyword evidence="7" id="KW-0460">Magnesium</keyword>
<dbReference type="Pfam" id="PF03372">
    <property type="entry name" value="Exo_endo_phos"/>
    <property type="match status" value="1"/>
</dbReference>
<reference evidence="10" key="2">
    <citation type="journal article" date="2019" name="Genome Biol. Evol.">
        <title>Day and night: Metabolic profiles and evolutionary relationships of six axenic non-marine cyanobacteria.</title>
        <authorList>
            <person name="Will S.E."/>
            <person name="Henke P."/>
            <person name="Boedeker C."/>
            <person name="Huang S."/>
            <person name="Brinkmann H."/>
            <person name="Rohde M."/>
            <person name="Jarek M."/>
            <person name="Friedl T."/>
            <person name="Seufert S."/>
            <person name="Schumacher M."/>
            <person name="Overmann J."/>
            <person name="Neumann-Schaal M."/>
            <person name="Petersen J."/>
        </authorList>
    </citation>
    <scope>NUCLEOTIDE SEQUENCE [LARGE SCALE GENOMIC DNA]</scope>
    <source>
        <strain evidence="10">PCC 7102</strain>
    </source>
</reference>
<evidence type="ECO:0000313" key="10">
    <source>
        <dbReference type="EMBL" id="RUT01029.1"/>
    </source>
</evidence>
<evidence type="ECO:0000256" key="2">
    <source>
        <dbReference type="ARBA" id="ARBA00001946"/>
    </source>
</evidence>
<evidence type="ECO:0000256" key="8">
    <source>
        <dbReference type="ARBA" id="ARBA00023204"/>
    </source>
</evidence>
<dbReference type="EMBL" id="RSCL01000021">
    <property type="protein sequence ID" value="RUT01029.1"/>
    <property type="molecule type" value="Genomic_DNA"/>
</dbReference>
<proteinExistence type="predicted"/>
<dbReference type="RefSeq" id="WP_127085162.1">
    <property type="nucleotide sequence ID" value="NZ_RSCL01000021.1"/>
</dbReference>
<dbReference type="GO" id="GO:0005737">
    <property type="term" value="C:cytoplasm"/>
    <property type="evidence" value="ECO:0007669"/>
    <property type="project" value="TreeGrafter"/>
</dbReference>
<comment type="caution">
    <text evidence="10">The sequence shown here is derived from an EMBL/GenBank/DDBJ whole genome shotgun (WGS) entry which is preliminary data.</text>
</comment>
<dbReference type="OrthoDB" id="9812537at2"/>
<dbReference type="PANTHER" id="PTHR15822:SF4">
    <property type="entry name" value="TYROSYL-DNA PHOSPHODIESTERASE 2"/>
    <property type="match status" value="1"/>
</dbReference>
<dbReference type="GO" id="GO:0004518">
    <property type="term" value="F:nuclease activity"/>
    <property type="evidence" value="ECO:0007669"/>
    <property type="project" value="UniProtKB-KW"/>
</dbReference>
<dbReference type="GO" id="GO:0006302">
    <property type="term" value="P:double-strand break repair"/>
    <property type="evidence" value="ECO:0007669"/>
    <property type="project" value="TreeGrafter"/>
</dbReference>
<dbReference type="Gene3D" id="3.60.10.10">
    <property type="entry name" value="Endonuclease/exonuclease/phosphatase"/>
    <property type="match status" value="1"/>
</dbReference>
<dbReference type="GO" id="GO:0003697">
    <property type="term" value="F:single-stranded DNA binding"/>
    <property type="evidence" value="ECO:0007669"/>
    <property type="project" value="TreeGrafter"/>
</dbReference>
<evidence type="ECO:0000256" key="3">
    <source>
        <dbReference type="ARBA" id="ARBA00022722"/>
    </source>
</evidence>
<dbReference type="SUPFAM" id="SSF56219">
    <property type="entry name" value="DNase I-like"/>
    <property type="match status" value="1"/>
</dbReference>
<accession>A0A3S1CGF9</accession>
<dbReference type="GO" id="GO:0070260">
    <property type="term" value="F:5'-tyrosyl-DNA phosphodiesterase activity"/>
    <property type="evidence" value="ECO:0007669"/>
    <property type="project" value="TreeGrafter"/>
</dbReference>
<evidence type="ECO:0000256" key="5">
    <source>
        <dbReference type="ARBA" id="ARBA00022763"/>
    </source>
</evidence>
<keyword evidence="4" id="KW-0479">Metal-binding</keyword>
<evidence type="ECO:0000259" key="9">
    <source>
        <dbReference type="Pfam" id="PF03372"/>
    </source>
</evidence>
<dbReference type="Proteomes" id="UP000271624">
    <property type="component" value="Unassembled WGS sequence"/>
</dbReference>
<comment type="cofactor">
    <cofactor evidence="2">
        <name>Mg(2+)</name>
        <dbReference type="ChEBI" id="CHEBI:18420"/>
    </cofactor>
</comment>
<dbReference type="AlphaFoldDB" id="A0A3S1CGF9"/>
<dbReference type="InterPro" id="IPR036691">
    <property type="entry name" value="Endo/exonu/phosph_ase_sf"/>
</dbReference>
<evidence type="ECO:0000256" key="4">
    <source>
        <dbReference type="ARBA" id="ARBA00022723"/>
    </source>
</evidence>
<protein>
    <recommendedName>
        <fullName evidence="9">Endonuclease/exonuclease/phosphatase domain-containing protein</fullName>
    </recommendedName>
</protein>
<gene>
    <name evidence="10" type="ORF">DSM106972_070350</name>
</gene>
<evidence type="ECO:0000313" key="11">
    <source>
        <dbReference type="Proteomes" id="UP000271624"/>
    </source>
</evidence>
<evidence type="ECO:0000256" key="7">
    <source>
        <dbReference type="ARBA" id="ARBA00022842"/>
    </source>
</evidence>
<keyword evidence="8" id="KW-0234">DNA repair</keyword>
<dbReference type="InterPro" id="IPR005135">
    <property type="entry name" value="Endo/exonuclease/phosphatase"/>
</dbReference>
<dbReference type="PANTHER" id="PTHR15822">
    <property type="entry name" value="TRAF AND TNF RECEPTOR-ASSOCIATED PROTEIN"/>
    <property type="match status" value="1"/>
</dbReference>
<dbReference type="InterPro" id="IPR051547">
    <property type="entry name" value="TDP2-like"/>
</dbReference>
<name>A0A3S1CGF9_9CYAN</name>
<keyword evidence="5" id="KW-0227">DNA damage</keyword>